<reference evidence="3 4" key="1">
    <citation type="journal article" date="2021" name="Elife">
        <title>Chloroplast acquisition without the gene transfer in kleptoplastic sea slugs, Plakobranchus ocellatus.</title>
        <authorList>
            <person name="Maeda T."/>
            <person name="Takahashi S."/>
            <person name="Yoshida T."/>
            <person name="Shimamura S."/>
            <person name="Takaki Y."/>
            <person name="Nagai Y."/>
            <person name="Toyoda A."/>
            <person name="Suzuki Y."/>
            <person name="Arimoto A."/>
            <person name="Ishii H."/>
            <person name="Satoh N."/>
            <person name="Nishiyama T."/>
            <person name="Hasebe M."/>
            <person name="Maruyama T."/>
            <person name="Minagawa J."/>
            <person name="Obokata J."/>
            <person name="Shigenobu S."/>
        </authorList>
    </citation>
    <scope>NUCLEOTIDE SEQUENCE [LARGE SCALE GENOMIC DNA]</scope>
</reference>
<feature type="compositionally biased region" description="Basic and acidic residues" evidence="2">
    <location>
        <begin position="74"/>
        <end position="84"/>
    </location>
</feature>
<gene>
    <name evidence="3" type="ORF">ElyMa_006580700</name>
</gene>
<evidence type="ECO:0000313" key="3">
    <source>
        <dbReference type="EMBL" id="GFS07921.1"/>
    </source>
</evidence>
<dbReference type="GO" id="GO:0005929">
    <property type="term" value="C:cilium"/>
    <property type="evidence" value="ECO:0007669"/>
    <property type="project" value="TreeGrafter"/>
</dbReference>
<comment type="caution">
    <text evidence="3">The sequence shown here is derived from an EMBL/GenBank/DDBJ whole genome shotgun (WGS) entry which is preliminary data.</text>
</comment>
<accession>A0AAV4IDL4</accession>
<dbReference type="PANTHER" id="PTHR21974:SF2">
    <property type="entry name" value="RE15880P"/>
    <property type="match status" value="1"/>
</dbReference>
<dbReference type="EMBL" id="BMAT01013228">
    <property type="protein sequence ID" value="GFS07921.1"/>
    <property type="molecule type" value="Genomic_DNA"/>
</dbReference>
<evidence type="ECO:0000313" key="4">
    <source>
        <dbReference type="Proteomes" id="UP000762676"/>
    </source>
</evidence>
<dbReference type="PANTHER" id="PTHR21974">
    <property type="entry name" value="RE15880P"/>
    <property type="match status" value="1"/>
</dbReference>
<sequence length="427" mass="48584">MGTGASKKSARKAQREMVKAVVAHGNELRKQYPIQQMKHMAVPGVPQHQPQFQPPPPAVQTQPQQVAPAPPPAQEKKNNGLSDAEIKQRLARYIETDKTIREWEGKNLPKAVQAKKAQLTDIKQTLQGLEQLYRQACEKVAKEKADVDKMQNPSVKAFFKDQQEFDEKMSKEQEEYLEAVSEQEKVMQQLEGIQNQAKTLEKEVNDANTDMNKLLSLYDEQDQILDDIFSGHYGSDLENKLEEEVDNLLDRKERIGVAKYKWANGRLLLQHACNQLAFAVGRWMTVPQVPAMGVQVKYQLATETRNNLIAASQNIMSAKRYLNNIKFPYCETDEMATLDRACSNIYIDMQSPDRHQHALQCYSVTHRRCAALLQWFDNVINNTIEKDLATAKAELGPKQVELRKERLRLMKEKIGGGEDLAINEKGG</sequence>
<feature type="region of interest" description="Disordered" evidence="2">
    <location>
        <begin position="39"/>
        <end position="84"/>
    </location>
</feature>
<dbReference type="Proteomes" id="UP000762676">
    <property type="component" value="Unassembled WGS sequence"/>
</dbReference>
<proteinExistence type="predicted"/>
<feature type="coiled-coil region" evidence="1">
    <location>
        <begin position="112"/>
        <end position="146"/>
    </location>
</feature>
<keyword evidence="1" id="KW-0175">Coiled coil</keyword>
<feature type="coiled-coil region" evidence="1">
    <location>
        <begin position="183"/>
        <end position="217"/>
    </location>
</feature>
<feature type="compositionally biased region" description="Low complexity" evidence="2">
    <location>
        <begin position="42"/>
        <end position="51"/>
    </location>
</feature>
<protein>
    <submittedName>
        <fullName evidence="3">Uncharacterized protein</fullName>
    </submittedName>
</protein>
<keyword evidence="4" id="KW-1185">Reference proteome</keyword>
<dbReference type="AlphaFoldDB" id="A0AAV4IDL4"/>
<evidence type="ECO:0000256" key="2">
    <source>
        <dbReference type="SAM" id="MobiDB-lite"/>
    </source>
</evidence>
<organism evidence="3 4">
    <name type="scientific">Elysia marginata</name>
    <dbReference type="NCBI Taxonomy" id="1093978"/>
    <lineage>
        <taxon>Eukaryota</taxon>
        <taxon>Metazoa</taxon>
        <taxon>Spiralia</taxon>
        <taxon>Lophotrochozoa</taxon>
        <taxon>Mollusca</taxon>
        <taxon>Gastropoda</taxon>
        <taxon>Heterobranchia</taxon>
        <taxon>Euthyneura</taxon>
        <taxon>Panpulmonata</taxon>
        <taxon>Sacoglossa</taxon>
        <taxon>Placobranchoidea</taxon>
        <taxon>Plakobranchidae</taxon>
        <taxon>Elysia</taxon>
    </lineage>
</organism>
<evidence type="ECO:0000256" key="1">
    <source>
        <dbReference type="SAM" id="Coils"/>
    </source>
</evidence>
<name>A0AAV4IDL4_9GAST</name>